<feature type="region of interest" description="Disordered" evidence="5">
    <location>
        <begin position="101"/>
        <end position="122"/>
    </location>
</feature>
<feature type="compositionally biased region" description="Low complexity" evidence="5">
    <location>
        <begin position="19"/>
        <end position="36"/>
    </location>
</feature>
<evidence type="ECO:0000256" key="5">
    <source>
        <dbReference type="SAM" id="MobiDB-lite"/>
    </source>
</evidence>
<sequence>MSISSVLASSQPVSQSVASSLVAGSTTASSSGTASGNISGQTMTESDFLTLLVTQLQNQNPSQPVSNNQLAQEIAGFTTANGMTQADGILQQISNQISQLGTAAATSTSGSSTSGQTATTVA</sequence>
<evidence type="ECO:0000256" key="3">
    <source>
        <dbReference type="ARBA" id="ARBA00022795"/>
    </source>
</evidence>
<name>A0A1B9BWM5_9PROT</name>
<proteinExistence type="inferred from homology"/>
<evidence type="ECO:0000313" key="6">
    <source>
        <dbReference type="EMBL" id="OCB02122.1"/>
    </source>
</evidence>
<organism evidence="6 7">
    <name type="scientific">Acidithiobacillus ferrivorans</name>
    <dbReference type="NCBI Taxonomy" id="160808"/>
    <lineage>
        <taxon>Bacteria</taxon>
        <taxon>Pseudomonadati</taxon>
        <taxon>Pseudomonadota</taxon>
        <taxon>Acidithiobacillia</taxon>
        <taxon>Acidithiobacillales</taxon>
        <taxon>Acidithiobacillaceae</taxon>
        <taxon>Acidithiobacillus</taxon>
    </lineage>
</organism>
<accession>A0A1B9BWM5</accession>
<evidence type="ECO:0000256" key="4">
    <source>
        <dbReference type="ARBA" id="ARBA00024746"/>
    </source>
</evidence>
<comment type="function">
    <text evidence="4">Required for flagellar hook formation. May act as a scaffolding protein.</text>
</comment>
<gene>
    <name evidence="6" type="ORF">BBC27_14555</name>
</gene>
<feature type="region of interest" description="Disordered" evidence="5">
    <location>
        <begin position="19"/>
        <end position="41"/>
    </location>
</feature>
<dbReference type="Pfam" id="PF03963">
    <property type="entry name" value="FlgD"/>
    <property type="match status" value="1"/>
</dbReference>
<evidence type="ECO:0000256" key="2">
    <source>
        <dbReference type="ARBA" id="ARBA00016013"/>
    </source>
</evidence>
<dbReference type="GO" id="GO:0044781">
    <property type="term" value="P:bacterial-type flagellum organization"/>
    <property type="evidence" value="ECO:0007669"/>
    <property type="project" value="UniProtKB-KW"/>
</dbReference>
<comment type="similarity">
    <text evidence="1">Belongs to the FlgD family.</text>
</comment>
<dbReference type="Proteomes" id="UP000093129">
    <property type="component" value="Unassembled WGS sequence"/>
</dbReference>
<dbReference type="RefSeq" id="WP_065413811.1">
    <property type="nucleotide sequence ID" value="NZ_MASQ01000100.1"/>
</dbReference>
<dbReference type="AlphaFoldDB" id="A0A1B9BWM5"/>
<dbReference type="EMBL" id="MASQ01000100">
    <property type="protein sequence ID" value="OCB02122.1"/>
    <property type="molecule type" value="Genomic_DNA"/>
</dbReference>
<evidence type="ECO:0000313" key="7">
    <source>
        <dbReference type="Proteomes" id="UP000093129"/>
    </source>
</evidence>
<dbReference type="InterPro" id="IPR005648">
    <property type="entry name" value="FlgD"/>
</dbReference>
<protein>
    <recommendedName>
        <fullName evidence="2">Basal-body rod modification protein FlgD</fullName>
    </recommendedName>
</protein>
<reference evidence="6 7" key="1">
    <citation type="submission" date="2016-07" db="EMBL/GenBank/DDBJ databases">
        <title>Draft genome of a psychrotolerant acidophile Acidithiobacillus ferrivorans strain YL15.</title>
        <authorList>
            <person name="Peng T."/>
            <person name="Ma L."/>
            <person name="Nan M."/>
            <person name="An N."/>
            <person name="Wang M."/>
            <person name="Qiu G."/>
            <person name="Zeng W."/>
        </authorList>
    </citation>
    <scope>NUCLEOTIDE SEQUENCE [LARGE SCALE GENOMIC DNA]</scope>
    <source>
        <strain evidence="6 7">YL15</strain>
    </source>
</reference>
<keyword evidence="3" id="KW-1005">Bacterial flagellum biogenesis</keyword>
<comment type="caution">
    <text evidence="6">The sequence shown here is derived from an EMBL/GenBank/DDBJ whole genome shotgun (WGS) entry which is preliminary data.</text>
</comment>
<evidence type="ECO:0000256" key="1">
    <source>
        <dbReference type="ARBA" id="ARBA00010577"/>
    </source>
</evidence>